<keyword evidence="5" id="KW-0486">Methionine biosynthesis</keyword>
<dbReference type="GO" id="GO:0005829">
    <property type="term" value="C:cytosol"/>
    <property type="evidence" value="ECO:0007669"/>
    <property type="project" value="TreeGrafter"/>
</dbReference>
<dbReference type="SUPFAM" id="SSF53167">
    <property type="entry name" value="Purine and uridine phosphorylases"/>
    <property type="match status" value="1"/>
</dbReference>
<dbReference type="InterPro" id="IPR035994">
    <property type="entry name" value="Nucleoside_phosphorylase_sf"/>
</dbReference>
<keyword evidence="3" id="KW-0028">Amino-acid biosynthesis</keyword>
<dbReference type="OrthoDB" id="9792278at2"/>
<dbReference type="GO" id="GO:0019509">
    <property type="term" value="P:L-methionine salvage from methylthioadenosine"/>
    <property type="evidence" value="ECO:0007669"/>
    <property type="project" value="UniProtKB-UniPathway"/>
</dbReference>
<evidence type="ECO:0000256" key="5">
    <source>
        <dbReference type="ARBA" id="ARBA00023167"/>
    </source>
</evidence>
<dbReference type="CDD" id="cd09008">
    <property type="entry name" value="MTAN"/>
    <property type="match status" value="1"/>
</dbReference>
<dbReference type="GO" id="GO:0008782">
    <property type="term" value="F:adenosylhomocysteine nucleosidase activity"/>
    <property type="evidence" value="ECO:0007669"/>
    <property type="project" value="UniProtKB-EC"/>
</dbReference>
<comment type="pathway">
    <text evidence="1">Amino-acid biosynthesis; L-methionine biosynthesis via salvage pathway; S-methyl-5-thio-alpha-D-ribose 1-phosphate from S-methyl-5'-thioadenosine (hydrolase route): step 1/2.</text>
</comment>
<dbReference type="EMBL" id="JJMM01000026">
    <property type="protein sequence ID" value="KDR94014.1"/>
    <property type="molecule type" value="Genomic_DNA"/>
</dbReference>
<evidence type="ECO:0000313" key="7">
    <source>
        <dbReference type="EMBL" id="KDR94014.1"/>
    </source>
</evidence>
<dbReference type="RefSeq" id="WP_038267769.1">
    <property type="nucleotide sequence ID" value="NZ_FSRH01000003.1"/>
</dbReference>
<dbReference type="AlphaFoldDB" id="A0A069RAB4"/>
<keyword evidence="7" id="KW-0326">Glycosidase</keyword>
<dbReference type="NCBIfam" id="TIGR01704">
    <property type="entry name" value="MTA_SAH-Nsdase"/>
    <property type="match status" value="1"/>
</dbReference>
<dbReference type="Gene3D" id="3.40.50.1580">
    <property type="entry name" value="Nucleoside phosphorylase domain"/>
    <property type="match status" value="1"/>
</dbReference>
<dbReference type="UniPathway" id="UPA00904">
    <property type="reaction ID" value="UER00871"/>
</dbReference>
<proteinExistence type="predicted"/>
<evidence type="ECO:0000256" key="3">
    <source>
        <dbReference type="ARBA" id="ARBA00022605"/>
    </source>
</evidence>
<dbReference type="GO" id="GO:0008930">
    <property type="term" value="F:methylthioadenosine nucleosidase activity"/>
    <property type="evidence" value="ECO:0007669"/>
    <property type="project" value="InterPro"/>
</dbReference>
<dbReference type="Pfam" id="PF01048">
    <property type="entry name" value="PNP_UDP_1"/>
    <property type="match status" value="1"/>
</dbReference>
<evidence type="ECO:0000256" key="4">
    <source>
        <dbReference type="ARBA" id="ARBA00022801"/>
    </source>
</evidence>
<dbReference type="InterPro" id="IPR000845">
    <property type="entry name" value="Nucleoside_phosphorylase_d"/>
</dbReference>
<dbReference type="InterPro" id="IPR010049">
    <property type="entry name" value="MTA_SAH_Nsdase"/>
</dbReference>
<dbReference type="GO" id="GO:0009164">
    <property type="term" value="P:nucleoside catabolic process"/>
    <property type="evidence" value="ECO:0007669"/>
    <property type="project" value="InterPro"/>
</dbReference>
<gene>
    <name evidence="7" type="primary">mtnN</name>
    <name evidence="7" type="ORF">CLIT_23c02860</name>
</gene>
<dbReference type="eggNOG" id="COG0775">
    <property type="taxonomic scope" value="Bacteria"/>
</dbReference>
<evidence type="ECO:0000259" key="6">
    <source>
        <dbReference type="Pfam" id="PF01048"/>
    </source>
</evidence>
<protein>
    <recommendedName>
        <fullName evidence="2">adenosylhomocysteine nucleosidase</fullName>
        <ecNumber evidence="2">3.2.2.9</ecNumber>
    </recommendedName>
</protein>
<organism evidence="7 8">
    <name type="scientific">Peptoclostridium litorale DSM 5388</name>
    <dbReference type="NCBI Taxonomy" id="1121324"/>
    <lineage>
        <taxon>Bacteria</taxon>
        <taxon>Bacillati</taxon>
        <taxon>Bacillota</taxon>
        <taxon>Clostridia</taxon>
        <taxon>Peptostreptococcales</taxon>
        <taxon>Peptoclostridiaceae</taxon>
        <taxon>Peptoclostridium</taxon>
    </lineage>
</organism>
<reference evidence="7 8" key="1">
    <citation type="submission" date="2014-03" db="EMBL/GenBank/DDBJ databases">
        <title>Genome sequence of Clostridium litorale W6, DSM 5388.</title>
        <authorList>
            <person name="Poehlein A."/>
            <person name="Jagirdar A."/>
            <person name="Khonsari B."/>
            <person name="Chibani C.M."/>
            <person name="Gutierrez Gutierrez D.A."/>
            <person name="Davydova E."/>
            <person name="Alghaithi H.S."/>
            <person name="Nair K.P."/>
            <person name="Dhamotharan K."/>
            <person name="Chandran L."/>
            <person name="G W."/>
            <person name="Daniel R."/>
        </authorList>
    </citation>
    <scope>NUCLEOTIDE SEQUENCE [LARGE SCALE GENOMIC DNA]</scope>
    <source>
        <strain evidence="7 8">W6</strain>
    </source>
</reference>
<feature type="domain" description="Nucleoside phosphorylase" evidence="6">
    <location>
        <begin position="4"/>
        <end position="229"/>
    </location>
</feature>
<name>A0A069RAB4_PEPLI</name>
<dbReference type="PANTHER" id="PTHR46832">
    <property type="entry name" value="5'-METHYLTHIOADENOSINE/S-ADENOSYLHOMOCYSTEINE NUCLEOSIDASE"/>
    <property type="match status" value="1"/>
</dbReference>
<accession>A0A069RAB4</accession>
<evidence type="ECO:0000256" key="2">
    <source>
        <dbReference type="ARBA" id="ARBA00011974"/>
    </source>
</evidence>
<keyword evidence="4 7" id="KW-0378">Hydrolase</keyword>
<dbReference type="EC" id="3.2.2.9" evidence="2"/>
<dbReference type="STRING" id="1121324.CLIT_23c02860"/>
<evidence type="ECO:0000256" key="1">
    <source>
        <dbReference type="ARBA" id="ARBA00004945"/>
    </source>
</evidence>
<dbReference type="GO" id="GO:0019284">
    <property type="term" value="P:L-methionine salvage from S-adenosylmethionine"/>
    <property type="evidence" value="ECO:0007669"/>
    <property type="project" value="TreeGrafter"/>
</dbReference>
<evidence type="ECO:0000313" key="8">
    <source>
        <dbReference type="Proteomes" id="UP000027946"/>
    </source>
</evidence>
<keyword evidence="8" id="KW-1185">Reference proteome</keyword>
<comment type="caution">
    <text evidence="7">The sequence shown here is derived from an EMBL/GenBank/DDBJ whole genome shotgun (WGS) entry which is preliminary data.</text>
</comment>
<dbReference type="PANTHER" id="PTHR46832:SF1">
    <property type="entry name" value="5'-METHYLTHIOADENOSINE_S-ADENOSYLHOMOCYSTEINE NUCLEOSIDASE"/>
    <property type="match status" value="1"/>
</dbReference>
<dbReference type="Proteomes" id="UP000027946">
    <property type="component" value="Unassembled WGS sequence"/>
</dbReference>
<dbReference type="NCBIfam" id="NF004079">
    <property type="entry name" value="PRK05584.1"/>
    <property type="match status" value="1"/>
</dbReference>
<sequence>MDIIGIIGAMDEEVDILKQHMDMRENRRIAGLDFYSGRIHDKEVVLVRCGIGKVNAGMCTQILISVYGVCAVINTGVAGALHSELDVLDIVVSTDALEHDFDATGFGYKPGEIPRMETSIFEADEKLVQAAYEAGVESSSGHKTLKGRIATGDIFVSSPEIKDKLVGVFGGYCAEMEGAAIGHVCTLNKVPFVIIRAMSDKADGTAHVNYNEFVEVAAHNSKDIVLAMLKKI</sequence>